<dbReference type="SMART" id="SM00060">
    <property type="entry name" value="FN3"/>
    <property type="match status" value="2"/>
</dbReference>
<feature type="domain" description="Fibronectin type-III" evidence="1">
    <location>
        <begin position="53"/>
        <end position="156"/>
    </location>
</feature>
<dbReference type="PANTHER" id="PTHR46957">
    <property type="entry name" value="CYTOKINE RECEPTOR"/>
    <property type="match status" value="1"/>
</dbReference>
<dbReference type="EMBL" id="JABSTR010000004">
    <property type="protein sequence ID" value="KAH9366604.1"/>
    <property type="molecule type" value="Genomic_DNA"/>
</dbReference>
<dbReference type="InterPro" id="IPR003961">
    <property type="entry name" value="FN3_dom"/>
</dbReference>
<evidence type="ECO:0000313" key="2">
    <source>
        <dbReference type="EMBL" id="KAH9366604.1"/>
    </source>
</evidence>
<dbReference type="InterPro" id="IPR036116">
    <property type="entry name" value="FN3_sf"/>
</dbReference>
<name>A0A9J6FX25_HAELO</name>
<dbReference type="Proteomes" id="UP000821853">
    <property type="component" value="Chromosome 2"/>
</dbReference>
<dbReference type="OrthoDB" id="6479257at2759"/>
<sequence>MELTTTPGTNVYRVPVTPYTRMEIQLRLKTPNNKYSKWTAKHIATSAEDAPSVVRSVQLGKTGSREVLCTWNPPEHANGIIRHYSIVYTPLAFRIPSCGQMEPNLTEVIVPAGHTAVNLTALQPYVKYQVSVSAVTIRPGPEYSMAFHTSADVPEGAPADLKLVRTTDASSSLTWSGVPCEIANGPNLTYYSELESNDEWDQNIRNATTKEVFFTYDNLVPFTRYRAKGVRPERGRSLTELLLSDIHNCSHG</sequence>
<dbReference type="PROSITE" id="PS50853">
    <property type="entry name" value="FN3"/>
    <property type="match status" value="1"/>
</dbReference>
<accession>A0A9J6FX25</accession>
<dbReference type="VEuPathDB" id="VectorBase:HLOH_064565"/>
<protein>
    <recommendedName>
        <fullName evidence="1">Fibronectin type-III domain-containing protein</fullName>
    </recommendedName>
</protein>
<dbReference type="InterPro" id="IPR013783">
    <property type="entry name" value="Ig-like_fold"/>
</dbReference>
<organism evidence="2 3">
    <name type="scientific">Haemaphysalis longicornis</name>
    <name type="common">Bush tick</name>
    <dbReference type="NCBI Taxonomy" id="44386"/>
    <lineage>
        <taxon>Eukaryota</taxon>
        <taxon>Metazoa</taxon>
        <taxon>Ecdysozoa</taxon>
        <taxon>Arthropoda</taxon>
        <taxon>Chelicerata</taxon>
        <taxon>Arachnida</taxon>
        <taxon>Acari</taxon>
        <taxon>Parasitiformes</taxon>
        <taxon>Ixodida</taxon>
        <taxon>Ixodoidea</taxon>
        <taxon>Ixodidae</taxon>
        <taxon>Haemaphysalinae</taxon>
        <taxon>Haemaphysalis</taxon>
    </lineage>
</organism>
<dbReference type="PANTHER" id="PTHR46957:SF3">
    <property type="entry name" value="CYTOKINE RECEPTOR"/>
    <property type="match status" value="1"/>
</dbReference>
<dbReference type="GO" id="GO:0016020">
    <property type="term" value="C:membrane"/>
    <property type="evidence" value="ECO:0007669"/>
    <property type="project" value="UniProtKB-SubCell"/>
</dbReference>
<reference evidence="2 3" key="1">
    <citation type="journal article" date="2020" name="Cell">
        <title>Large-Scale Comparative Analyses of Tick Genomes Elucidate Their Genetic Diversity and Vector Capacities.</title>
        <authorList>
            <consortium name="Tick Genome and Microbiome Consortium (TIGMIC)"/>
            <person name="Jia N."/>
            <person name="Wang J."/>
            <person name="Shi W."/>
            <person name="Du L."/>
            <person name="Sun Y."/>
            <person name="Zhan W."/>
            <person name="Jiang J.F."/>
            <person name="Wang Q."/>
            <person name="Zhang B."/>
            <person name="Ji P."/>
            <person name="Bell-Sakyi L."/>
            <person name="Cui X.M."/>
            <person name="Yuan T.T."/>
            <person name="Jiang B.G."/>
            <person name="Yang W.F."/>
            <person name="Lam T.T."/>
            <person name="Chang Q.C."/>
            <person name="Ding S.J."/>
            <person name="Wang X.J."/>
            <person name="Zhu J.G."/>
            <person name="Ruan X.D."/>
            <person name="Zhao L."/>
            <person name="Wei J.T."/>
            <person name="Ye R.Z."/>
            <person name="Que T.C."/>
            <person name="Du C.H."/>
            <person name="Zhou Y.H."/>
            <person name="Cheng J.X."/>
            <person name="Dai P.F."/>
            <person name="Guo W.B."/>
            <person name="Han X.H."/>
            <person name="Huang E.J."/>
            <person name="Li L.F."/>
            <person name="Wei W."/>
            <person name="Gao Y.C."/>
            <person name="Liu J.Z."/>
            <person name="Shao H.Z."/>
            <person name="Wang X."/>
            <person name="Wang C.C."/>
            <person name="Yang T.C."/>
            <person name="Huo Q.B."/>
            <person name="Li W."/>
            <person name="Chen H.Y."/>
            <person name="Chen S.E."/>
            <person name="Zhou L.G."/>
            <person name="Ni X.B."/>
            <person name="Tian J.H."/>
            <person name="Sheng Y."/>
            <person name="Liu T."/>
            <person name="Pan Y.S."/>
            <person name="Xia L.Y."/>
            <person name="Li J."/>
            <person name="Zhao F."/>
            <person name="Cao W.C."/>
        </authorList>
    </citation>
    <scope>NUCLEOTIDE SEQUENCE [LARGE SCALE GENOMIC DNA]</scope>
    <source>
        <strain evidence="2">HaeL-2018</strain>
    </source>
</reference>
<dbReference type="AlphaFoldDB" id="A0A9J6FX25"/>
<keyword evidence="3" id="KW-1185">Reference proteome</keyword>
<dbReference type="Gene3D" id="2.60.40.10">
    <property type="entry name" value="Immunoglobulins"/>
    <property type="match status" value="2"/>
</dbReference>
<dbReference type="CDD" id="cd00063">
    <property type="entry name" value="FN3"/>
    <property type="match status" value="1"/>
</dbReference>
<gene>
    <name evidence="2" type="ORF">HPB48_010275</name>
</gene>
<proteinExistence type="predicted"/>
<dbReference type="OMA" id="CEIANGP"/>
<dbReference type="Pfam" id="PF00041">
    <property type="entry name" value="fn3"/>
    <property type="match status" value="1"/>
</dbReference>
<dbReference type="InterPro" id="IPR050713">
    <property type="entry name" value="RTP_Phos/Ushers"/>
</dbReference>
<evidence type="ECO:0000313" key="3">
    <source>
        <dbReference type="Proteomes" id="UP000821853"/>
    </source>
</evidence>
<dbReference type="SUPFAM" id="SSF49265">
    <property type="entry name" value="Fibronectin type III"/>
    <property type="match status" value="1"/>
</dbReference>
<evidence type="ECO:0000259" key="1">
    <source>
        <dbReference type="PROSITE" id="PS50853"/>
    </source>
</evidence>
<comment type="caution">
    <text evidence="2">The sequence shown here is derived from an EMBL/GenBank/DDBJ whole genome shotgun (WGS) entry which is preliminary data.</text>
</comment>